<dbReference type="EMBL" id="CP005990">
    <property type="protein sequence ID" value="AGY92605.1"/>
    <property type="molecule type" value="Genomic_DNA"/>
</dbReference>
<evidence type="ECO:0000313" key="1">
    <source>
        <dbReference type="EMBL" id="AGY92605.1"/>
    </source>
</evidence>
<protein>
    <submittedName>
        <fullName evidence="1">Uncharacterized protein</fullName>
    </submittedName>
</protein>
<gene>
    <name evidence="1" type="ORF">SPICUR_08360</name>
</gene>
<dbReference type="Proteomes" id="UP000017640">
    <property type="component" value="Chromosome"/>
</dbReference>
<keyword evidence="2" id="KW-1185">Reference proteome</keyword>
<reference evidence="1 2" key="1">
    <citation type="journal article" date="2013" name="BMC Genomics">
        <title>Genomes of "Spiribacter", a streamlined, successful halophilic bacterium.</title>
        <authorList>
            <person name="Lopez-Perez M."/>
            <person name="Ghai R."/>
            <person name="Leon M.J."/>
            <person name="Rodriguez-Olmos A."/>
            <person name="Copa-Patino J.L."/>
            <person name="Soliveri J."/>
            <person name="Sanchez-Porro C."/>
            <person name="Ventosa A."/>
            <person name="Rodriguez-Valera F."/>
        </authorList>
    </citation>
    <scope>NUCLEOTIDE SEQUENCE [LARGE SCALE GENOMIC DNA]</scope>
    <source>
        <strain evidence="1 2">UAH-SP71</strain>
    </source>
</reference>
<dbReference type="AlphaFoldDB" id="U5T5B4"/>
<sequence>MRNISTPVTILEDLGDDAGADGAATFAHGKAQALFHRDRRDQRDGHLHVITRHHHLRARGQVTGTGHIRGAEVELL</sequence>
<accession>U5T5B4</accession>
<dbReference type="HOGENOM" id="CLU_2652649_0_0_6"/>
<proteinExistence type="predicted"/>
<dbReference type="KEGG" id="spiu:SPICUR_08360"/>
<name>U5T5B4_9GAMM</name>
<organism evidence="1 2">
    <name type="scientific">Spiribacter curvatus</name>
    <dbReference type="NCBI Taxonomy" id="1335757"/>
    <lineage>
        <taxon>Bacteria</taxon>
        <taxon>Pseudomonadati</taxon>
        <taxon>Pseudomonadota</taxon>
        <taxon>Gammaproteobacteria</taxon>
        <taxon>Chromatiales</taxon>
        <taxon>Ectothiorhodospiraceae</taxon>
        <taxon>Spiribacter</taxon>
    </lineage>
</organism>
<evidence type="ECO:0000313" key="2">
    <source>
        <dbReference type="Proteomes" id="UP000017640"/>
    </source>
</evidence>
<dbReference type="eggNOG" id="ENOG502ZAVY">
    <property type="taxonomic scope" value="Bacteria"/>
</dbReference>